<protein>
    <submittedName>
        <fullName evidence="2">Uncharacterized protein</fullName>
    </submittedName>
</protein>
<dbReference type="EMBL" id="OU893348">
    <property type="protein sequence ID" value="CAG9787385.1"/>
    <property type="molecule type" value="Genomic_DNA"/>
</dbReference>
<sequence length="189" mass="20795">MINLTGDGCINVVISGVASQALNDNFSDDDVIEVVRDEAPIEILSDGEERELERIKGFQSTSVIQDFHFTSVPTIVETHSESKHHDVAETHDPLRNLSVDIVIENTNAHENDDGSIPNIQQLAIEPNQNEVQSQFQSENNSVINMSIQNNSVVAEIEKISNTETVIKENKEDCGKVPESANALQDGDTK</sequence>
<dbReference type="Proteomes" id="UP001153714">
    <property type="component" value="Chromosome 17"/>
</dbReference>
<accession>A0A9N9R0H4</accession>
<organism evidence="2 3">
    <name type="scientific">Diatraea saccharalis</name>
    <name type="common">sugarcane borer</name>
    <dbReference type="NCBI Taxonomy" id="40085"/>
    <lineage>
        <taxon>Eukaryota</taxon>
        <taxon>Metazoa</taxon>
        <taxon>Ecdysozoa</taxon>
        <taxon>Arthropoda</taxon>
        <taxon>Hexapoda</taxon>
        <taxon>Insecta</taxon>
        <taxon>Pterygota</taxon>
        <taxon>Neoptera</taxon>
        <taxon>Endopterygota</taxon>
        <taxon>Lepidoptera</taxon>
        <taxon>Glossata</taxon>
        <taxon>Ditrysia</taxon>
        <taxon>Pyraloidea</taxon>
        <taxon>Crambidae</taxon>
        <taxon>Crambinae</taxon>
        <taxon>Diatraea</taxon>
    </lineage>
</organism>
<feature type="region of interest" description="Disordered" evidence="1">
    <location>
        <begin position="170"/>
        <end position="189"/>
    </location>
</feature>
<gene>
    <name evidence="2" type="ORF">DIATSA_LOCUS5270</name>
</gene>
<dbReference type="AlphaFoldDB" id="A0A9N9R0H4"/>
<evidence type="ECO:0000256" key="1">
    <source>
        <dbReference type="SAM" id="MobiDB-lite"/>
    </source>
</evidence>
<name>A0A9N9R0H4_9NEOP</name>
<reference evidence="2" key="1">
    <citation type="submission" date="2021-12" db="EMBL/GenBank/DDBJ databases">
        <authorList>
            <person name="King R."/>
        </authorList>
    </citation>
    <scope>NUCLEOTIDE SEQUENCE</scope>
</reference>
<proteinExistence type="predicted"/>
<dbReference type="OrthoDB" id="7437230at2759"/>
<evidence type="ECO:0000313" key="3">
    <source>
        <dbReference type="Proteomes" id="UP001153714"/>
    </source>
</evidence>
<evidence type="ECO:0000313" key="2">
    <source>
        <dbReference type="EMBL" id="CAG9787385.1"/>
    </source>
</evidence>
<reference evidence="2" key="2">
    <citation type="submission" date="2022-10" db="EMBL/GenBank/DDBJ databases">
        <authorList>
            <consortium name="ENA_rothamsted_submissions"/>
            <consortium name="culmorum"/>
            <person name="King R."/>
        </authorList>
    </citation>
    <scope>NUCLEOTIDE SEQUENCE</scope>
</reference>
<keyword evidence="3" id="KW-1185">Reference proteome</keyword>